<feature type="transmembrane region" description="Helical" evidence="1">
    <location>
        <begin position="29"/>
        <end position="52"/>
    </location>
</feature>
<feature type="chain" id="PRO_5042229733" description="DUF6534 domain-containing protein" evidence="2">
    <location>
        <begin position="24"/>
        <end position="333"/>
    </location>
</feature>
<gene>
    <name evidence="4" type="ORF">C8F04DRAFT_58729</name>
</gene>
<dbReference type="Proteomes" id="UP001218188">
    <property type="component" value="Unassembled WGS sequence"/>
</dbReference>
<keyword evidence="1" id="KW-0812">Transmembrane</keyword>
<evidence type="ECO:0000256" key="1">
    <source>
        <dbReference type="SAM" id="Phobius"/>
    </source>
</evidence>
<feature type="transmembrane region" description="Helical" evidence="1">
    <location>
        <begin position="134"/>
        <end position="160"/>
    </location>
</feature>
<organism evidence="4 5">
    <name type="scientific">Mycena alexandri</name>
    <dbReference type="NCBI Taxonomy" id="1745969"/>
    <lineage>
        <taxon>Eukaryota</taxon>
        <taxon>Fungi</taxon>
        <taxon>Dikarya</taxon>
        <taxon>Basidiomycota</taxon>
        <taxon>Agaricomycotina</taxon>
        <taxon>Agaricomycetes</taxon>
        <taxon>Agaricomycetidae</taxon>
        <taxon>Agaricales</taxon>
        <taxon>Marasmiineae</taxon>
        <taxon>Mycenaceae</taxon>
        <taxon>Mycena</taxon>
    </lineage>
</organism>
<accession>A0AAD6TC34</accession>
<dbReference type="InterPro" id="IPR045339">
    <property type="entry name" value="DUF6534"/>
</dbReference>
<evidence type="ECO:0000256" key="2">
    <source>
        <dbReference type="SAM" id="SignalP"/>
    </source>
</evidence>
<feature type="transmembrane region" description="Helical" evidence="1">
    <location>
        <begin position="172"/>
        <end position="196"/>
    </location>
</feature>
<evidence type="ECO:0000313" key="5">
    <source>
        <dbReference type="Proteomes" id="UP001218188"/>
    </source>
</evidence>
<comment type="caution">
    <text evidence="4">The sequence shown here is derived from an EMBL/GenBank/DDBJ whole genome shotgun (WGS) entry which is preliminary data.</text>
</comment>
<evidence type="ECO:0000313" key="4">
    <source>
        <dbReference type="EMBL" id="KAJ7042962.1"/>
    </source>
</evidence>
<dbReference type="PANTHER" id="PTHR40465">
    <property type="entry name" value="CHROMOSOME 1, WHOLE GENOME SHOTGUN SEQUENCE"/>
    <property type="match status" value="1"/>
</dbReference>
<dbReference type="Pfam" id="PF20152">
    <property type="entry name" value="DUF6534"/>
    <property type="match status" value="1"/>
</dbReference>
<reference evidence="4" key="1">
    <citation type="submission" date="2023-03" db="EMBL/GenBank/DDBJ databases">
        <title>Massive genome expansion in bonnet fungi (Mycena s.s.) driven by repeated elements and novel gene families across ecological guilds.</title>
        <authorList>
            <consortium name="Lawrence Berkeley National Laboratory"/>
            <person name="Harder C.B."/>
            <person name="Miyauchi S."/>
            <person name="Viragh M."/>
            <person name="Kuo A."/>
            <person name="Thoen E."/>
            <person name="Andreopoulos B."/>
            <person name="Lu D."/>
            <person name="Skrede I."/>
            <person name="Drula E."/>
            <person name="Henrissat B."/>
            <person name="Morin E."/>
            <person name="Kohler A."/>
            <person name="Barry K."/>
            <person name="LaButti K."/>
            <person name="Morin E."/>
            <person name="Salamov A."/>
            <person name="Lipzen A."/>
            <person name="Mereny Z."/>
            <person name="Hegedus B."/>
            <person name="Baldrian P."/>
            <person name="Stursova M."/>
            <person name="Weitz H."/>
            <person name="Taylor A."/>
            <person name="Grigoriev I.V."/>
            <person name="Nagy L.G."/>
            <person name="Martin F."/>
            <person name="Kauserud H."/>
        </authorList>
    </citation>
    <scope>NUCLEOTIDE SEQUENCE</scope>
    <source>
        <strain evidence="4">CBHHK200</strain>
    </source>
</reference>
<keyword evidence="1" id="KW-1133">Transmembrane helix</keyword>
<protein>
    <recommendedName>
        <fullName evidence="3">DUF6534 domain-containing protein</fullName>
    </recommendedName>
</protein>
<name>A0AAD6TC34_9AGAR</name>
<evidence type="ECO:0000259" key="3">
    <source>
        <dbReference type="Pfam" id="PF20152"/>
    </source>
</evidence>
<feature type="transmembrane region" description="Helical" evidence="1">
    <location>
        <begin position="105"/>
        <end position="125"/>
    </location>
</feature>
<feature type="signal peptide" evidence="2">
    <location>
        <begin position="1"/>
        <end position="23"/>
    </location>
</feature>
<sequence length="333" mass="36530">MPLIASPFLLALILSLDMMKGPAEVAHGPMFLGLTMNILLYGIMITQIYLYMTTYKRDPLFIKLYVAALMLADTLNTGFMVAYLYESLIIHFDDLAYLARANWVFATDPAMTGIIGSGVQLFYAWRIHTLTGNLWIVGLICTCALTNAFGGLASAAAIAFVPQFSHFQEFQVPVICWLMSAAVGDVIITATLVRFFRNHRSGCSSTDTRVDHIIRLTIQTGMITSMCSVIDLGLFLGDSSGMHLLFNLPLAKLYSNSLMSSLNARGGWRRSEPDDSGEIKTVPLHLSVNVPDINTSPAGTYDLPTLAMTQQTESRVTTTVNSVSQKSYIDSPV</sequence>
<feature type="domain" description="DUF6534" evidence="3">
    <location>
        <begin position="181"/>
        <end position="265"/>
    </location>
</feature>
<proteinExistence type="predicted"/>
<keyword evidence="2" id="KW-0732">Signal</keyword>
<keyword evidence="5" id="KW-1185">Reference proteome</keyword>
<dbReference type="EMBL" id="JARJCM010000011">
    <property type="protein sequence ID" value="KAJ7042962.1"/>
    <property type="molecule type" value="Genomic_DNA"/>
</dbReference>
<dbReference type="AlphaFoldDB" id="A0AAD6TC34"/>
<keyword evidence="1" id="KW-0472">Membrane</keyword>
<dbReference type="PANTHER" id="PTHR40465:SF1">
    <property type="entry name" value="DUF6534 DOMAIN-CONTAINING PROTEIN"/>
    <property type="match status" value="1"/>
</dbReference>
<feature type="transmembrane region" description="Helical" evidence="1">
    <location>
        <begin position="64"/>
        <end position="85"/>
    </location>
</feature>